<dbReference type="NCBIfam" id="TIGR00090">
    <property type="entry name" value="rsfS_iojap_ybeB"/>
    <property type="match status" value="1"/>
</dbReference>
<comment type="caution">
    <text evidence="3">The sequence shown here is derived from an EMBL/GenBank/DDBJ whole genome shotgun (WGS) entry which is preliminary data.</text>
</comment>
<comment type="subcellular location">
    <subcellularLocation>
        <location evidence="2">Cytoplasm</location>
    </subcellularLocation>
</comment>
<dbReference type="GO" id="GO:0090071">
    <property type="term" value="P:negative regulation of ribosome biogenesis"/>
    <property type="evidence" value="ECO:0007669"/>
    <property type="project" value="UniProtKB-UniRule"/>
</dbReference>
<organism evidence="3 4">
    <name type="scientific">Candidatus Kapaibacterium thiocyanatum</name>
    <dbReference type="NCBI Taxonomy" id="1895771"/>
    <lineage>
        <taxon>Bacteria</taxon>
        <taxon>Pseudomonadati</taxon>
        <taxon>Candidatus Kapaibacteriota</taxon>
        <taxon>Candidatus Kapaibacteriia</taxon>
        <taxon>Candidatus Kapaibacteriales</taxon>
        <taxon>Candidatus Kapaibacteriaceae</taxon>
        <taxon>Candidatus Kapaibacterium</taxon>
    </lineage>
</organism>
<name>A0A1M3KYR3_9BACT</name>
<evidence type="ECO:0000256" key="1">
    <source>
        <dbReference type="ARBA" id="ARBA00010574"/>
    </source>
</evidence>
<dbReference type="AlphaFoldDB" id="A0A1M3KYR3"/>
<accession>A0A1M3KYR3</accession>
<gene>
    <name evidence="2" type="primary">rsfS</name>
    <name evidence="3" type="ORF">BGO89_11885</name>
</gene>
<dbReference type="Pfam" id="PF02410">
    <property type="entry name" value="RsfS"/>
    <property type="match status" value="1"/>
</dbReference>
<keyword evidence="2" id="KW-0678">Repressor</keyword>
<comment type="subunit">
    <text evidence="2">Interacts with ribosomal protein uL14 (rplN).</text>
</comment>
<dbReference type="GO" id="GO:0017148">
    <property type="term" value="P:negative regulation of translation"/>
    <property type="evidence" value="ECO:0007669"/>
    <property type="project" value="UniProtKB-UniRule"/>
</dbReference>
<dbReference type="STRING" id="1895771.BGO89_11885"/>
<evidence type="ECO:0000256" key="2">
    <source>
        <dbReference type="HAMAP-Rule" id="MF_01477"/>
    </source>
</evidence>
<dbReference type="HAMAP" id="MF_01477">
    <property type="entry name" value="Iojap_RsfS"/>
    <property type="match status" value="1"/>
</dbReference>
<proteinExistence type="inferred from homology"/>
<keyword evidence="2" id="KW-0810">Translation regulation</keyword>
<dbReference type="Gene3D" id="3.30.460.10">
    <property type="entry name" value="Beta Polymerase, domain 2"/>
    <property type="match status" value="1"/>
</dbReference>
<dbReference type="GO" id="GO:0005737">
    <property type="term" value="C:cytoplasm"/>
    <property type="evidence" value="ECO:0007669"/>
    <property type="project" value="UniProtKB-SubCell"/>
</dbReference>
<dbReference type="SUPFAM" id="SSF81301">
    <property type="entry name" value="Nucleotidyltransferase"/>
    <property type="match status" value="1"/>
</dbReference>
<dbReference type="InterPro" id="IPR004394">
    <property type="entry name" value="Iojap/RsfS/C7orf30"/>
</dbReference>
<comment type="function">
    <text evidence="2">Functions as a ribosomal silencing factor. Interacts with ribosomal protein uL14 (rplN), blocking formation of intersubunit bridge B8. Prevents association of the 30S and 50S ribosomal subunits and the formation of functional ribosomes, thus repressing translation.</text>
</comment>
<evidence type="ECO:0000313" key="4">
    <source>
        <dbReference type="Proteomes" id="UP000184233"/>
    </source>
</evidence>
<reference evidence="3 4" key="1">
    <citation type="submission" date="2016-09" db="EMBL/GenBank/DDBJ databases">
        <title>Genome-resolved meta-omics ties microbial dynamics to process performance in biotechnology for thiocyanate degradation.</title>
        <authorList>
            <person name="Kantor R.S."/>
            <person name="Huddy R.J."/>
            <person name="Iyer R."/>
            <person name="Thomas B.C."/>
            <person name="Brown C.T."/>
            <person name="Anantharaman K."/>
            <person name="Tringe S."/>
            <person name="Hettich R.L."/>
            <person name="Harrison S.T."/>
            <person name="Banfield J.F."/>
        </authorList>
    </citation>
    <scope>NUCLEOTIDE SEQUENCE [LARGE SCALE GENOMIC DNA]</scope>
    <source>
        <strain evidence="3">59-99</strain>
    </source>
</reference>
<dbReference type="PANTHER" id="PTHR21043">
    <property type="entry name" value="IOJAP SUPERFAMILY ORTHOLOG"/>
    <property type="match status" value="1"/>
</dbReference>
<dbReference type="Proteomes" id="UP000184233">
    <property type="component" value="Unassembled WGS sequence"/>
</dbReference>
<sequence>MCARIAQDKLAHDILILDLSEIESAPADFFVILTCDSESQIRAVVDAIATNVKQVGFGNARTEGRNTSSWVILDYFDIVIHVMLPDARDFYKLERLWGDAKAFTLTSAGAAKAVATTKARRAE</sequence>
<dbReference type="GO" id="GO:0042256">
    <property type="term" value="P:cytosolic ribosome assembly"/>
    <property type="evidence" value="ECO:0007669"/>
    <property type="project" value="UniProtKB-UniRule"/>
</dbReference>
<keyword evidence="2" id="KW-0963">Cytoplasm</keyword>
<evidence type="ECO:0000313" key="3">
    <source>
        <dbReference type="EMBL" id="OJX57379.1"/>
    </source>
</evidence>
<dbReference type="EMBL" id="MKVH01000024">
    <property type="protein sequence ID" value="OJX57379.1"/>
    <property type="molecule type" value="Genomic_DNA"/>
</dbReference>
<comment type="similarity">
    <text evidence="1 2">Belongs to the Iojap/RsfS family.</text>
</comment>
<protein>
    <recommendedName>
        <fullName evidence="2">Ribosomal silencing factor RsfS</fullName>
    </recommendedName>
</protein>
<dbReference type="GO" id="GO:0043023">
    <property type="term" value="F:ribosomal large subunit binding"/>
    <property type="evidence" value="ECO:0007669"/>
    <property type="project" value="TreeGrafter"/>
</dbReference>
<dbReference type="InterPro" id="IPR043519">
    <property type="entry name" value="NT_sf"/>
</dbReference>
<dbReference type="PANTHER" id="PTHR21043:SF0">
    <property type="entry name" value="MITOCHONDRIAL ASSEMBLY OF RIBOSOMAL LARGE SUBUNIT PROTEIN 1"/>
    <property type="match status" value="1"/>
</dbReference>